<dbReference type="Proteomes" id="UP001529510">
    <property type="component" value="Unassembled WGS sequence"/>
</dbReference>
<dbReference type="InterPro" id="IPR015919">
    <property type="entry name" value="Cadherin-like_sf"/>
</dbReference>
<feature type="domain" description="Cadherin" evidence="8">
    <location>
        <begin position="1"/>
        <end position="37"/>
    </location>
</feature>
<reference evidence="9 10" key="1">
    <citation type="submission" date="2024-05" db="EMBL/GenBank/DDBJ databases">
        <title>Genome sequencing and assembly of Indian major carp, Cirrhinus mrigala (Hamilton, 1822).</title>
        <authorList>
            <person name="Mohindra V."/>
            <person name="Chowdhury L.M."/>
            <person name="Lal K."/>
            <person name="Jena J.K."/>
        </authorList>
    </citation>
    <scope>NUCLEOTIDE SEQUENCE [LARGE SCALE GENOMIC DNA]</scope>
    <source>
        <strain evidence="9">CM1030</strain>
        <tissue evidence="9">Blood</tissue>
    </source>
</reference>
<dbReference type="GO" id="GO:0016020">
    <property type="term" value="C:membrane"/>
    <property type="evidence" value="ECO:0007669"/>
    <property type="project" value="UniProtKB-SubCell"/>
</dbReference>
<name>A0ABD0Q8I9_CIRMR</name>
<feature type="non-terminal residue" evidence="9">
    <location>
        <position position="1"/>
    </location>
</feature>
<comment type="caution">
    <text evidence="9">The sequence shown here is derived from an EMBL/GenBank/DDBJ whole genome shotgun (WGS) entry which is preliminary data.</text>
</comment>
<dbReference type="AlphaFoldDB" id="A0ABD0Q8I9"/>
<keyword evidence="5" id="KW-1133">Transmembrane helix</keyword>
<proteinExistence type="predicted"/>
<evidence type="ECO:0000256" key="1">
    <source>
        <dbReference type="ARBA" id="ARBA00004370"/>
    </source>
</evidence>
<accession>A0ABD0Q8I9</accession>
<evidence type="ECO:0000256" key="7">
    <source>
        <dbReference type="PROSITE-ProRule" id="PRU00043"/>
    </source>
</evidence>
<evidence type="ECO:0000256" key="5">
    <source>
        <dbReference type="ARBA" id="ARBA00022989"/>
    </source>
</evidence>
<evidence type="ECO:0000259" key="8">
    <source>
        <dbReference type="PROSITE" id="PS50268"/>
    </source>
</evidence>
<keyword evidence="10" id="KW-1185">Reference proteome</keyword>
<dbReference type="PROSITE" id="PS00232">
    <property type="entry name" value="CADHERIN_1"/>
    <property type="match status" value="1"/>
</dbReference>
<evidence type="ECO:0000256" key="4">
    <source>
        <dbReference type="ARBA" id="ARBA00022837"/>
    </source>
</evidence>
<dbReference type="Pfam" id="PF00028">
    <property type="entry name" value="Cadherin"/>
    <property type="match status" value="1"/>
</dbReference>
<dbReference type="Gene3D" id="2.60.40.60">
    <property type="entry name" value="Cadherins"/>
    <property type="match status" value="2"/>
</dbReference>
<evidence type="ECO:0000313" key="9">
    <source>
        <dbReference type="EMBL" id="KAL0182569.1"/>
    </source>
</evidence>
<evidence type="ECO:0000256" key="3">
    <source>
        <dbReference type="ARBA" id="ARBA00022737"/>
    </source>
</evidence>
<dbReference type="InterPro" id="IPR020894">
    <property type="entry name" value="Cadherin_CS"/>
</dbReference>
<gene>
    <name evidence="9" type="ORF">M9458_021944</name>
</gene>
<dbReference type="GO" id="GO:0005509">
    <property type="term" value="F:calcium ion binding"/>
    <property type="evidence" value="ECO:0007669"/>
    <property type="project" value="UniProtKB-UniRule"/>
</dbReference>
<dbReference type="EMBL" id="JAMKFB020000010">
    <property type="protein sequence ID" value="KAL0182569.1"/>
    <property type="molecule type" value="Genomic_DNA"/>
</dbReference>
<keyword evidence="6" id="KW-0472">Membrane</keyword>
<dbReference type="SUPFAM" id="SSF49313">
    <property type="entry name" value="Cadherin-like"/>
    <property type="match status" value="2"/>
</dbReference>
<feature type="non-terminal residue" evidence="9">
    <location>
        <position position="97"/>
    </location>
</feature>
<dbReference type="CDD" id="cd11304">
    <property type="entry name" value="Cadherin_repeat"/>
    <property type="match status" value="2"/>
</dbReference>
<dbReference type="GO" id="GO:0009653">
    <property type="term" value="P:anatomical structure morphogenesis"/>
    <property type="evidence" value="ECO:0007669"/>
    <property type="project" value="UniProtKB-ARBA"/>
</dbReference>
<dbReference type="PANTHER" id="PTHR24026">
    <property type="entry name" value="FAT ATYPICAL CADHERIN-RELATED"/>
    <property type="match status" value="1"/>
</dbReference>
<dbReference type="InterPro" id="IPR002126">
    <property type="entry name" value="Cadherin-like_dom"/>
</dbReference>
<dbReference type="PANTHER" id="PTHR24026:SF49">
    <property type="entry name" value="PROTOCADHERIN FAT 3"/>
    <property type="match status" value="1"/>
</dbReference>
<protein>
    <recommendedName>
        <fullName evidence="8">Cadherin domain-containing protein</fullName>
    </recommendedName>
</protein>
<keyword evidence="3" id="KW-0677">Repeat</keyword>
<sequence length="97" mass="10824">ESYWLTVYATDRGVVPLSASIEVFIQVEDVNDNAPLTSEPVYHPYVMENSPKDVSVVRIQAQDPDVTASDSRLMYRITAGNPQNFFSIDSNTGNKKL</sequence>
<feature type="domain" description="Cadherin" evidence="8">
    <location>
        <begin position="38"/>
        <end position="93"/>
    </location>
</feature>
<evidence type="ECO:0000256" key="6">
    <source>
        <dbReference type="ARBA" id="ARBA00023136"/>
    </source>
</evidence>
<evidence type="ECO:0000313" key="10">
    <source>
        <dbReference type="Proteomes" id="UP001529510"/>
    </source>
</evidence>
<keyword evidence="2" id="KW-0812">Transmembrane</keyword>
<dbReference type="PROSITE" id="PS50268">
    <property type="entry name" value="CADHERIN_2"/>
    <property type="match status" value="2"/>
</dbReference>
<comment type="subcellular location">
    <subcellularLocation>
        <location evidence="1">Membrane</location>
    </subcellularLocation>
</comment>
<dbReference type="PRINTS" id="PR00205">
    <property type="entry name" value="CADHERIN"/>
</dbReference>
<evidence type="ECO:0000256" key="2">
    <source>
        <dbReference type="ARBA" id="ARBA00022692"/>
    </source>
</evidence>
<organism evidence="9 10">
    <name type="scientific">Cirrhinus mrigala</name>
    <name type="common">Mrigala</name>
    <dbReference type="NCBI Taxonomy" id="683832"/>
    <lineage>
        <taxon>Eukaryota</taxon>
        <taxon>Metazoa</taxon>
        <taxon>Chordata</taxon>
        <taxon>Craniata</taxon>
        <taxon>Vertebrata</taxon>
        <taxon>Euteleostomi</taxon>
        <taxon>Actinopterygii</taxon>
        <taxon>Neopterygii</taxon>
        <taxon>Teleostei</taxon>
        <taxon>Ostariophysi</taxon>
        <taxon>Cypriniformes</taxon>
        <taxon>Cyprinidae</taxon>
        <taxon>Labeoninae</taxon>
        <taxon>Labeonini</taxon>
        <taxon>Cirrhinus</taxon>
    </lineage>
</organism>
<keyword evidence="4 7" id="KW-0106">Calcium</keyword>